<protein>
    <submittedName>
        <fullName evidence="2">Deaminase</fullName>
    </submittedName>
</protein>
<dbReference type="InterPro" id="IPR002734">
    <property type="entry name" value="RibDG_C"/>
</dbReference>
<comment type="caution">
    <text evidence="2">The sequence shown here is derived from an EMBL/GenBank/DDBJ whole genome shotgun (WGS) entry which is preliminary data.</text>
</comment>
<dbReference type="OrthoDB" id="7949219at2"/>
<dbReference type="Proteomes" id="UP000310458">
    <property type="component" value="Unassembled WGS sequence"/>
</dbReference>
<keyword evidence="3" id="KW-1185">Reference proteome</keyword>
<feature type="domain" description="Bacterial bifunctional deaminase-reductase C-terminal" evidence="1">
    <location>
        <begin position="5"/>
        <end position="180"/>
    </location>
</feature>
<name>A0A5R9BDE5_9MICC</name>
<dbReference type="Gene3D" id="3.40.430.10">
    <property type="entry name" value="Dihydrofolate Reductase, subunit A"/>
    <property type="match status" value="1"/>
</dbReference>
<dbReference type="Pfam" id="PF01872">
    <property type="entry name" value="RibD_C"/>
    <property type="match status" value="1"/>
</dbReference>
<evidence type="ECO:0000313" key="2">
    <source>
        <dbReference type="EMBL" id="TLP98598.1"/>
    </source>
</evidence>
<proteinExistence type="predicted"/>
<dbReference type="GO" id="GO:0008703">
    <property type="term" value="F:5-amino-6-(5-phosphoribosylamino)uracil reductase activity"/>
    <property type="evidence" value="ECO:0007669"/>
    <property type="project" value="InterPro"/>
</dbReference>
<accession>A0A5R9BDE5</accession>
<evidence type="ECO:0000259" key="1">
    <source>
        <dbReference type="Pfam" id="PF01872"/>
    </source>
</evidence>
<dbReference type="EMBL" id="VAVZ01000008">
    <property type="protein sequence ID" value="TLP98598.1"/>
    <property type="molecule type" value="Genomic_DNA"/>
</dbReference>
<organism evidence="2 3">
    <name type="scientific">Nesterenkonia salmonea</name>
    <dbReference type="NCBI Taxonomy" id="1804987"/>
    <lineage>
        <taxon>Bacteria</taxon>
        <taxon>Bacillati</taxon>
        <taxon>Actinomycetota</taxon>
        <taxon>Actinomycetes</taxon>
        <taxon>Micrococcales</taxon>
        <taxon>Micrococcaceae</taxon>
        <taxon>Nesterenkonia</taxon>
    </lineage>
</organism>
<reference evidence="2 3" key="1">
    <citation type="submission" date="2019-05" db="EMBL/GenBank/DDBJ databases">
        <title>Nesterenkonia sp. GY074 isolated from the Southern Atlantic Ocean.</title>
        <authorList>
            <person name="Zhang G."/>
        </authorList>
    </citation>
    <scope>NUCLEOTIDE SEQUENCE [LARGE SCALE GENOMIC DNA]</scope>
    <source>
        <strain evidence="2 3">GY074</strain>
    </source>
</reference>
<sequence>MGTLSYTATISLDGFVADEDGDFQWAAPYEDVFAFHVDRMKEVSTEILGRNTYLLMKYWESEPDDGSWSDAEHEFARRWLELERVVVSSTLTPEDLGAKRIRLVRDLSLTQLEQIVEQASGEVEIFGPTTASAAIRAGLVNDFRFFTVPLVTGGGLRALPEGAHLDLHLVEHRIFTNGTVYHRYQPH</sequence>
<dbReference type="SUPFAM" id="SSF53597">
    <property type="entry name" value="Dihydrofolate reductase-like"/>
    <property type="match status" value="1"/>
</dbReference>
<dbReference type="InterPro" id="IPR024072">
    <property type="entry name" value="DHFR-like_dom_sf"/>
</dbReference>
<dbReference type="AlphaFoldDB" id="A0A5R9BDE5"/>
<gene>
    <name evidence="2" type="ORF">FEF26_04155</name>
</gene>
<dbReference type="GO" id="GO:0009231">
    <property type="term" value="P:riboflavin biosynthetic process"/>
    <property type="evidence" value="ECO:0007669"/>
    <property type="project" value="InterPro"/>
</dbReference>
<evidence type="ECO:0000313" key="3">
    <source>
        <dbReference type="Proteomes" id="UP000310458"/>
    </source>
</evidence>
<dbReference type="RefSeq" id="WP_138252287.1">
    <property type="nucleotide sequence ID" value="NZ_VAVZ01000008.1"/>
</dbReference>